<dbReference type="OrthoDB" id="9815852at2"/>
<accession>E6MHH5</accession>
<reference evidence="2 3" key="1">
    <citation type="submission" date="2010-12" db="EMBL/GenBank/DDBJ databases">
        <authorList>
            <person name="Muzny D."/>
            <person name="Qin X."/>
            <person name="Deng J."/>
            <person name="Jiang H."/>
            <person name="Liu Y."/>
            <person name="Qu J."/>
            <person name="Song X.-Z."/>
            <person name="Zhang L."/>
            <person name="Thornton R."/>
            <person name="Coyle M."/>
            <person name="Francisco L."/>
            <person name="Jackson L."/>
            <person name="Javaid M."/>
            <person name="Korchina V."/>
            <person name="Kovar C."/>
            <person name="Mata R."/>
            <person name="Mathew T."/>
            <person name="Ngo R."/>
            <person name="Nguyen L."/>
            <person name="Nguyen N."/>
            <person name="Okwuonu G."/>
            <person name="Ongeri F."/>
            <person name="Pham C."/>
            <person name="Simmons D."/>
            <person name="Wilczek-Boney K."/>
            <person name="Hale W."/>
            <person name="Jakkamsetti A."/>
            <person name="Pham P."/>
            <person name="Ruth R."/>
            <person name="San Lucas F."/>
            <person name="Warren J."/>
            <person name="Zhang J."/>
            <person name="Zhao Z."/>
            <person name="Zhou C."/>
            <person name="Zhu D."/>
            <person name="Lee S."/>
            <person name="Bess C."/>
            <person name="Blankenburg K."/>
            <person name="Forbes L."/>
            <person name="Fu Q."/>
            <person name="Gubbala S."/>
            <person name="Hirani K."/>
            <person name="Jayaseelan J.C."/>
            <person name="Lara F."/>
            <person name="Munidasa M."/>
            <person name="Palculict T."/>
            <person name="Patil S."/>
            <person name="Pu L.-L."/>
            <person name="Saada N."/>
            <person name="Tang L."/>
            <person name="Weissenberger G."/>
            <person name="Zhu Y."/>
            <person name="Hemphill L."/>
            <person name="Shang Y."/>
            <person name="Youmans B."/>
            <person name="Ayvaz T."/>
            <person name="Ross M."/>
            <person name="Santibanez J."/>
            <person name="Aqrawi P."/>
            <person name="Gross S."/>
            <person name="Joshi V."/>
            <person name="Fowler G."/>
            <person name="Nazareth L."/>
            <person name="Reid J."/>
            <person name="Worley K."/>
            <person name="Petrosino J."/>
            <person name="Highlander S."/>
            <person name="Gibbs R."/>
        </authorList>
    </citation>
    <scope>NUCLEOTIDE SEQUENCE [LARGE SCALE GENOMIC DNA]</scope>
    <source>
        <strain evidence="2 3">ATCC 23263</strain>
    </source>
</reference>
<evidence type="ECO:0000313" key="2">
    <source>
        <dbReference type="EMBL" id="EFV01477.1"/>
    </source>
</evidence>
<keyword evidence="3" id="KW-1185">Reference proteome</keyword>
<feature type="domain" description="HTH cro/C1-type" evidence="1">
    <location>
        <begin position="5"/>
        <end position="49"/>
    </location>
</feature>
<gene>
    <name evidence="2" type="ORF">HMP0721_1460</name>
</gene>
<dbReference type="CDD" id="cd00093">
    <property type="entry name" value="HTH_XRE"/>
    <property type="match status" value="1"/>
</dbReference>
<dbReference type="InterPro" id="IPR010982">
    <property type="entry name" value="Lambda_DNA-bd_dom_sf"/>
</dbReference>
<protein>
    <recommendedName>
        <fullName evidence="1">HTH cro/C1-type domain-containing protein</fullName>
    </recommendedName>
</protein>
<evidence type="ECO:0000259" key="1">
    <source>
        <dbReference type="PROSITE" id="PS50943"/>
    </source>
</evidence>
<dbReference type="GO" id="GO:0003677">
    <property type="term" value="F:DNA binding"/>
    <property type="evidence" value="ECO:0007669"/>
    <property type="project" value="InterPro"/>
</dbReference>
<dbReference type="Pfam" id="PF01381">
    <property type="entry name" value="HTH_3"/>
    <property type="match status" value="1"/>
</dbReference>
<dbReference type="EMBL" id="AEQN01000018">
    <property type="protein sequence ID" value="EFV01477.1"/>
    <property type="molecule type" value="Genomic_DNA"/>
</dbReference>
<comment type="caution">
    <text evidence="2">The sequence shown here is derived from an EMBL/GenBank/DDBJ whole genome shotgun (WGS) entry which is preliminary data.</text>
</comment>
<evidence type="ECO:0000313" key="3">
    <source>
        <dbReference type="Proteomes" id="UP000004754"/>
    </source>
</evidence>
<name>E6MHH5_9FIRM</name>
<dbReference type="Gene3D" id="1.10.260.40">
    <property type="entry name" value="lambda repressor-like DNA-binding domains"/>
    <property type="match status" value="1"/>
</dbReference>
<proteinExistence type="predicted"/>
<dbReference type="HOGENOM" id="CLU_1029996_0_0_9"/>
<dbReference type="PROSITE" id="PS50943">
    <property type="entry name" value="HTH_CROC1"/>
    <property type="match status" value="1"/>
</dbReference>
<dbReference type="SUPFAM" id="SSF47413">
    <property type="entry name" value="lambda repressor-like DNA-binding domains"/>
    <property type="match status" value="1"/>
</dbReference>
<dbReference type="Proteomes" id="UP000004754">
    <property type="component" value="Unassembled WGS sequence"/>
</dbReference>
<dbReference type="STRING" id="887929.HMP0721_1460"/>
<organism evidence="2 3">
    <name type="scientific">Pseudoramibacter alactolyticus ATCC 23263</name>
    <dbReference type="NCBI Taxonomy" id="887929"/>
    <lineage>
        <taxon>Bacteria</taxon>
        <taxon>Bacillati</taxon>
        <taxon>Bacillota</taxon>
        <taxon>Clostridia</taxon>
        <taxon>Eubacteriales</taxon>
        <taxon>Eubacteriaceae</taxon>
        <taxon>Pseudoramibacter</taxon>
    </lineage>
</organism>
<dbReference type="AlphaFoldDB" id="E6MHH5"/>
<dbReference type="eggNOG" id="COG1396">
    <property type="taxonomic scope" value="Bacteria"/>
</dbReference>
<sequence length="270" mass="30632">MHTETLEELGNVIHCAKSTVKGYENGSRKPDLQTLQIIASHYNKPVDELLHTDLTGLGDLSLDLNLNSTSGMVDLLNVMVPLYCSDAAMKNDNFRKGYELSQRLLDGFAKAEILPGGMIGRIFEAYLNAADESEEPEAFANIMWCIFVWWTQIYDTKQLISLQNKQLSKKLTFKDYMKLRDTESSEIKEKRKSFVSDFEALITEVLKALKTDIKWSELADYYLALRYIVGMVDTDLSNEMNSSVGMQMMLSFMTLGNDLAFRFCDTCLSA</sequence>
<dbReference type="InterPro" id="IPR001387">
    <property type="entry name" value="Cro/C1-type_HTH"/>
</dbReference>